<dbReference type="PROSITE" id="PS51186">
    <property type="entry name" value="GNAT"/>
    <property type="match status" value="1"/>
</dbReference>
<protein>
    <submittedName>
        <fullName evidence="6">Ribosomal-protein-alanine N-acetyltransferase</fullName>
        <ecNumber evidence="6">2.3.1.128</ecNumber>
    </submittedName>
</protein>
<dbReference type="EC" id="2.3.1.128" evidence="6"/>
<dbReference type="STRING" id="1742972.COMA1_80090"/>
<accession>A0A0S4LPV9</accession>
<dbReference type="RefSeq" id="WP_090751281.1">
    <property type="nucleotide sequence ID" value="NZ_CZQA01000014.1"/>
</dbReference>
<dbReference type="InterPro" id="IPR050680">
    <property type="entry name" value="YpeA/RimI_acetyltransf"/>
</dbReference>
<dbReference type="CDD" id="cd04301">
    <property type="entry name" value="NAT_SF"/>
    <property type="match status" value="1"/>
</dbReference>
<dbReference type="PANTHER" id="PTHR43420:SF44">
    <property type="entry name" value="ACETYLTRANSFERASE YPEA"/>
    <property type="match status" value="1"/>
</dbReference>
<dbReference type="InterPro" id="IPR000182">
    <property type="entry name" value="GNAT_dom"/>
</dbReference>
<dbReference type="NCBIfam" id="TIGR01575">
    <property type="entry name" value="rimI"/>
    <property type="match status" value="1"/>
</dbReference>
<dbReference type="Gene3D" id="3.40.630.30">
    <property type="match status" value="1"/>
</dbReference>
<dbReference type="SUPFAM" id="SSF55729">
    <property type="entry name" value="Acyl-CoA N-acyltransferases (Nat)"/>
    <property type="match status" value="1"/>
</dbReference>
<name>A0A0S4LPV9_9BACT</name>
<evidence type="ECO:0000256" key="1">
    <source>
        <dbReference type="ARBA" id="ARBA00005395"/>
    </source>
</evidence>
<dbReference type="Proteomes" id="UP000199032">
    <property type="component" value="Unassembled WGS sequence"/>
</dbReference>
<dbReference type="PANTHER" id="PTHR43420">
    <property type="entry name" value="ACETYLTRANSFERASE"/>
    <property type="match status" value="1"/>
</dbReference>
<evidence type="ECO:0000313" key="7">
    <source>
        <dbReference type="Proteomes" id="UP000199032"/>
    </source>
</evidence>
<dbReference type="GO" id="GO:0008080">
    <property type="term" value="F:N-acetyltransferase activity"/>
    <property type="evidence" value="ECO:0007669"/>
    <property type="project" value="InterPro"/>
</dbReference>
<dbReference type="AlphaFoldDB" id="A0A0S4LPV9"/>
<dbReference type="Pfam" id="PF00583">
    <property type="entry name" value="Acetyltransf_1"/>
    <property type="match status" value="1"/>
</dbReference>
<organism evidence="6 7">
    <name type="scientific">Candidatus Nitrospira nitrosa</name>
    <dbReference type="NCBI Taxonomy" id="1742972"/>
    <lineage>
        <taxon>Bacteria</taxon>
        <taxon>Pseudomonadati</taxon>
        <taxon>Nitrospirota</taxon>
        <taxon>Nitrospiria</taxon>
        <taxon>Nitrospirales</taxon>
        <taxon>Nitrospiraceae</taxon>
        <taxon>Nitrospira</taxon>
    </lineage>
</organism>
<reference evidence="6" key="1">
    <citation type="submission" date="2015-10" db="EMBL/GenBank/DDBJ databases">
        <authorList>
            <person name="Gilbert D.G."/>
        </authorList>
    </citation>
    <scope>NUCLEOTIDE SEQUENCE [LARGE SCALE GENOMIC DNA]</scope>
    <source>
        <strain evidence="6">COMA1</strain>
    </source>
</reference>
<dbReference type="InterPro" id="IPR016181">
    <property type="entry name" value="Acyl_CoA_acyltransferase"/>
</dbReference>
<gene>
    <name evidence="6" type="primary">rimI</name>
    <name evidence="6" type="ORF">COMA1_80090</name>
</gene>
<feature type="domain" description="N-acetyltransferase" evidence="5">
    <location>
        <begin position="4"/>
        <end position="157"/>
    </location>
</feature>
<dbReference type="InterPro" id="IPR006464">
    <property type="entry name" value="AcTrfase_RimI/Ard1"/>
</dbReference>
<evidence type="ECO:0000313" key="6">
    <source>
        <dbReference type="EMBL" id="CUS39573.1"/>
    </source>
</evidence>
<keyword evidence="4 6" id="KW-0012">Acyltransferase</keyword>
<dbReference type="OrthoDB" id="9794566at2"/>
<evidence type="ECO:0000256" key="4">
    <source>
        <dbReference type="ARBA" id="ARBA00023315"/>
    </source>
</evidence>
<comment type="similarity">
    <text evidence="1">Belongs to the acetyltransferase family. RimI subfamily.</text>
</comment>
<evidence type="ECO:0000256" key="2">
    <source>
        <dbReference type="ARBA" id="ARBA00022490"/>
    </source>
</evidence>
<keyword evidence="2" id="KW-0963">Cytoplasm</keyword>
<keyword evidence="3 6" id="KW-0808">Transferase</keyword>
<evidence type="ECO:0000259" key="5">
    <source>
        <dbReference type="PROSITE" id="PS51186"/>
    </source>
</evidence>
<dbReference type="EMBL" id="CZQA01000014">
    <property type="protein sequence ID" value="CUS39573.1"/>
    <property type="molecule type" value="Genomic_DNA"/>
</dbReference>
<proteinExistence type="inferred from homology"/>
<keyword evidence="7" id="KW-1185">Reference proteome</keyword>
<evidence type="ECO:0000256" key="3">
    <source>
        <dbReference type="ARBA" id="ARBA00022679"/>
    </source>
</evidence>
<sequence>MLDLHILPATAEMLPEIVSLEEACFSAPWTRKMLEAELTGNPFAHFLVALRQDWSGGEANSVILGYHCFWIVFEELRLMNLAVQGTMRRQGVGRALVMEACRLGLEQAATRAILEVRASNDAARSLYTQMGFIQVGKRPQYYTHPTEDALLMEINPLVLPGERQRDRTCRSGGDSLLSDSL</sequence>